<gene>
    <name evidence="14" type="ORF">GHI93_05330</name>
</gene>
<keyword evidence="15" id="KW-1185">Reference proteome</keyword>
<comment type="caution">
    <text evidence="14">The sequence shown here is derived from an EMBL/GenBank/DDBJ whole genome shotgun (WGS) entry which is preliminary data.</text>
</comment>
<evidence type="ECO:0000256" key="5">
    <source>
        <dbReference type="ARBA" id="ARBA00022692"/>
    </source>
</evidence>
<dbReference type="GO" id="GO:0043190">
    <property type="term" value="C:ATP-binding cassette (ABC) transporter complex"/>
    <property type="evidence" value="ECO:0007669"/>
    <property type="project" value="InterPro"/>
</dbReference>
<keyword evidence="6 12" id="KW-0732">Signal</keyword>
<evidence type="ECO:0000256" key="9">
    <source>
        <dbReference type="ARBA" id="ARBA00022989"/>
    </source>
</evidence>
<keyword evidence="7" id="KW-0571">Peptide transport</keyword>
<accession>A0A7X1Z9Q4</accession>
<dbReference type="PROSITE" id="PS50928">
    <property type="entry name" value="ABC_TM1"/>
    <property type="match status" value="1"/>
</dbReference>
<dbReference type="Pfam" id="PF00497">
    <property type="entry name" value="SBP_bac_3"/>
    <property type="match status" value="2"/>
</dbReference>
<feature type="transmembrane region" description="Helical" evidence="11">
    <location>
        <begin position="688"/>
        <end position="707"/>
    </location>
</feature>
<protein>
    <submittedName>
        <fullName evidence="14">ABC transporter permease subunit</fullName>
    </submittedName>
</protein>
<evidence type="ECO:0000256" key="12">
    <source>
        <dbReference type="SAM" id="SignalP"/>
    </source>
</evidence>
<dbReference type="EMBL" id="WITJ01000006">
    <property type="protein sequence ID" value="MQW39361.1"/>
    <property type="molecule type" value="Genomic_DNA"/>
</dbReference>
<dbReference type="NCBIfam" id="TIGR01726">
    <property type="entry name" value="HEQRo_perm_3TM"/>
    <property type="match status" value="1"/>
</dbReference>
<comment type="subcellular location">
    <subcellularLocation>
        <location evidence="1 11">Cell membrane</location>
        <topology evidence="1 11">Multi-pass membrane protein</topology>
    </subcellularLocation>
</comment>
<dbReference type="PANTHER" id="PTHR35936">
    <property type="entry name" value="MEMBRANE-BOUND LYTIC MUREIN TRANSGLYCOSYLASE F"/>
    <property type="match status" value="1"/>
</dbReference>
<feature type="chain" id="PRO_5031573591" evidence="12">
    <location>
        <begin position="28"/>
        <end position="715"/>
    </location>
</feature>
<dbReference type="InterPro" id="IPR018313">
    <property type="entry name" value="SBP_3_CS"/>
</dbReference>
<dbReference type="InterPro" id="IPR001638">
    <property type="entry name" value="Solute-binding_3/MltF_N"/>
</dbReference>
<keyword evidence="9 11" id="KW-1133">Transmembrane helix</keyword>
<dbReference type="Gene3D" id="1.10.3720.10">
    <property type="entry name" value="MetI-like"/>
    <property type="match status" value="1"/>
</dbReference>
<reference evidence="14 15" key="1">
    <citation type="submission" date="2019-10" db="EMBL/GenBank/DDBJ databases">
        <authorList>
            <person name="Dong K."/>
        </authorList>
    </citation>
    <scope>NUCLEOTIDE SEQUENCE [LARGE SCALE GENOMIC DNA]</scope>
    <source>
        <strain evidence="14 15">DSM 28960</strain>
    </source>
</reference>
<organism evidence="14 15">
    <name type="scientific">Lactococcus hircilactis</name>
    <dbReference type="NCBI Taxonomy" id="1494462"/>
    <lineage>
        <taxon>Bacteria</taxon>
        <taxon>Bacillati</taxon>
        <taxon>Bacillota</taxon>
        <taxon>Bacilli</taxon>
        <taxon>Lactobacillales</taxon>
        <taxon>Streptococcaceae</taxon>
        <taxon>Lactococcus</taxon>
    </lineage>
</organism>
<evidence type="ECO:0000256" key="6">
    <source>
        <dbReference type="ARBA" id="ARBA00022729"/>
    </source>
</evidence>
<feature type="signal peptide" evidence="12">
    <location>
        <begin position="1"/>
        <end position="27"/>
    </location>
</feature>
<keyword evidence="8" id="KW-0653">Protein transport</keyword>
<evidence type="ECO:0000313" key="14">
    <source>
        <dbReference type="EMBL" id="MQW39361.1"/>
    </source>
</evidence>
<dbReference type="InterPro" id="IPR035906">
    <property type="entry name" value="MetI-like_sf"/>
</dbReference>
<name>A0A7X1Z9Q4_9LACT</name>
<dbReference type="Pfam" id="PF00528">
    <property type="entry name" value="BPD_transp_1"/>
    <property type="match status" value="1"/>
</dbReference>
<dbReference type="SUPFAM" id="SSF161098">
    <property type="entry name" value="MetI-like"/>
    <property type="match status" value="1"/>
</dbReference>
<evidence type="ECO:0000256" key="7">
    <source>
        <dbReference type="ARBA" id="ARBA00022856"/>
    </source>
</evidence>
<evidence type="ECO:0000256" key="2">
    <source>
        <dbReference type="ARBA" id="ARBA00010333"/>
    </source>
</evidence>
<evidence type="ECO:0000256" key="4">
    <source>
        <dbReference type="ARBA" id="ARBA00022475"/>
    </source>
</evidence>
<dbReference type="CDD" id="cd06261">
    <property type="entry name" value="TM_PBP2"/>
    <property type="match status" value="1"/>
</dbReference>
<evidence type="ECO:0000256" key="10">
    <source>
        <dbReference type="ARBA" id="ARBA00023136"/>
    </source>
</evidence>
<dbReference type="InterPro" id="IPR001320">
    <property type="entry name" value="Iontro_rcpt_C"/>
</dbReference>
<feature type="domain" description="ABC transmembrane type-1" evidence="13">
    <location>
        <begin position="512"/>
        <end position="707"/>
    </location>
</feature>
<keyword evidence="3 11" id="KW-0813">Transport</keyword>
<sequence length="715" mass="78156">MKKLFLSLATLLAFFTGFSIVASSVHASTTVKVASDNSYAPFEFQNSDKQWVGIDVDLIKEVAKINDWKLEMSYPGFDAALQNLQGGQADAVIAGMSITDQRKQTFDFSDPYYTSALTIATTKANKITDYSQLKGKAVGAKNGTASQTWLIANKDKYGYSIKTYSDGTHMYAALAAGNIVGAMDDYPVIAYAIKQGQNLSINMPSISIPGGFGFAVMKGKNKALVNDFNRALKQMKADGTYDKILAKYISTAKKATPKKAVYTIASDNSFAPFEFQNSNKQFTGIDVDLLNAIAKNQGFKIKWNFIGFQSAVDATQAGHADAMMSGMTITDARKQVFDYSDAYFSSNLTVAVPKTDDSIKSWSDLKGKTVGAKNGTASFDYLTQNASKYGFTVKAFTDATTMYSSLDNGSIKALMDDEPVIKYAIKQGKQFKTPLPPIADGQYGFAVKKGQNPELIEMFNNGLAQLRTSGQYDKIVGKYLGTNASSTSKETVNETTVGGILKNNWQQIIKGLWITLQLALVSFVLAMIVGIIFGLFSVSPSPTLRAISRIYVDINRSLPLLVLTIFLFYGIPNLLQMITGHQSPLNEFTAGVIALTLNESSYIAEIVRGGVKAVPIGQMEASRSLGMPYIKTMRKVILPQAVKITIPSLINQFVITTKDTTLVSVIGLVELLQTGQIIVARNFQAFRVYGIIGLIYMIILLLIMWLGRYVEKKLK</sequence>
<dbReference type="AlphaFoldDB" id="A0A7X1Z9Q4"/>
<comment type="similarity">
    <text evidence="11">Belongs to the binding-protein-dependent transport system permease family.</text>
</comment>
<keyword evidence="10 11" id="KW-0472">Membrane</keyword>
<dbReference type="PANTHER" id="PTHR35936:SF17">
    <property type="entry name" value="ARGININE-BINDING EXTRACELLULAR PROTEIN ARTP"/>
    <property type="match status" value="1"/>
</dbReference>
<dbReference type="SMART" id="SM00079">
    <property type="entry name" value="PBPe"/>
    <property type="match status" value="1"/>
</dbReference>
<evidence type="ECO:0000256" key="8">
    <source>
        <dbReference type="ARBA" id="ARBA00022927"/>
    </source>
</evidence>
<evidence type="ECO:0000256" key="3">
    <source>
        <dbReference type="ARBA" id="ARBA00022448"/>
    </source>
</evidence>
<keyword evidence="4" id="KW-1003">Cell membrane</keyword>
<feature type="transmembrane region" description="Helical" evidence="11">
    <location>
        <begin position="557"/>
        <end position="575"/>
    </location>
</feature>
<dbReference type="InterPro" id="IPR000515">
    <property type="entry name" value="MetI-like"/>
</dbReference>
<dbReference type="SUPFAM" id="SSF53850">
    <property type="entry name" value="Periplasmic binding protein-like II"/>
    <property type="match status" value="2"/>
</dbReference>
<dbReference type="Gene3D" id="3.40.190.10">
    <property type="entry name" value="Periplasmic binding protein-like II"/>
    <property type="match status" value="4"/>
</dbReference>
<proteinExistence type="inferred from homology"/>
<dbReference type="Proteomes" id="UP000439550">
    <property type="component" value="Unassembled WGS sequence"/>
</dbReference>
<dbReference type="GO" id="GO:0015031">
    <property type="term" value="P:protein transport"/>
    <property type="evidence" value="ECO:0007669"/>
    <property type="project" value="UniProtKB-KW"/>
</dbReference>
<dbReference type="GO" id="GO:0015276">
    <property type="term" value="F:ligand-gated monoatomic ion channel activity"/>
    <property type="evidence" value="ECO:0007669"/>
    <property type="project" value="InterPro"/>
</dbReference>
<dbReference type="PROSITE" id="PS01039">
    <property type="entry name" value="SBP_BACTERIAL_3"/>
    <property type="match status" value="1"/>
</dbReference>
<evidence type="ECO:0000256" key="11">
    <source>
        <dbReference type="RuleBase" id="RU363032"/>
    </source>
</evidence>
<evidence type="ECO:0000313" key="15">
    <source>
        <dbReference type="Proteomes" id="UP000439550"/>
    </source>
</evidence>
<evidence type="ECO:0000256" key="1">
    <source>
        <dbReference type="ARBA" id="ARBA00004651"/>
    </source>
</evidence>
<dbReference type="GO" id="GO:0015833">
    <property type="term" value="P:peptide transport"/>
    <property type="evidence" value="ECO:0007669"/>
    <property type="project" value="UniProtKB-KW"/>
</dbReference>
<dbReference type="RefSeq" id="WP_153496038.1">
    <property type="nucleotide sequence ID" value="NZ_CAXYUY010000025.1"/>
</dbReference>
<comment type="similarity">
    <text evidence="2">Belongs to the bacterial solute-binding protein 3 family.</text>
</comment>
<evidence type="ECO:0000259" key="13">
    <source>
        <dbReference type="PROSITE" id="PS50928"/>
    </source>
</evidence>
<keyword evidence="5 11" id="KW-0812">Transmembrane</keyword>
<feature type="transmembrane region" description="Helical" evidence="11">
    <location>
        <begin position="512"/>
        <end position="536"/>
    </location>
</feature>
<dbReference type="InterPro" id="IPR010065">
    <property type="entry name" value="AA_ABC_transptr_permease_3TM"/>
</dbReference>
<dbReference type="OrthoDB" id="9774451at2"/>
<dbReference type="CDD" id="cd13619">
    <property type="entry name" value="PBP2_GlnP"/>
    <property type="match status" value="2"/>
</dbReference>
<dbReference type="SMART" id="SM00062">
    <property type="entry name" value="PBPb"/>
    <property type="match status" value="2"/>
</dbReference>